<feature type="compositionally biased region" description="Basic and acidic residues" evidence="1">
    <location>
        <begin position="1"/>
        <end position="13"/>
    </location>
</feature>
<name>A0A3B9IEI4_9PROT</name>
<evidence type="ECO:0000256" key="1">
    <source>
        <dbReference type="SAM" id="MobiDB-lite"/>
    </source>
</evidence>
<evidence type="ECO:0000313" key="3">
    <source>
        <dbReference type="Proteomes" id="UP000257706"/>
    </source>
</evidence>
<organism evidence="2 3">
    <name type="scientific">Tistrella mobilis</name>
    <dbReference type="NCBI Taxonomy" id="171437"/>
    <lineage>
        <taxon>Bacteria</taxon>
        <taxon>Pseudomonadati</taxon>
        <taxon>Pseudomonadota</taxon>
        <taxon>Alphaproteobacteria</taxon>
        <taxon>Geminicoccales</taxon>
        <taxon>Geminicoccaceae</taxon>
        <taxon>Tistrella</taxon>
    </lineage>
</organism>
<reference evidence="2 3" key="1">
    <citation type="journal article" date="2018" name="Nat. Biotechnol.">
        <title>A standardized bacterial taxonomy based on genome phylogeny substantially revises the tree of life.</title>
        <authorList>
            <person name="Parks D.H."/>
            <person name="Chuvochina M."/>
            <person name="Waite D.W."/>
            <person name="Rinke C."/>
            <person name="Skarshewski A."/>
            <person name="Chaumeil P.A."/>
            <person name="Hugenholtz P."/>
        </authorList>
    </citation>
    <scope>NUCLEOTIDE SEQUENCE [LARGE SCALE GENOMIC DNA]</scope>
    <source>
        <strain evidence="2">UBA8739</strain>
    </source>
</reference>
<comment type="caution">
    <text evidence="2">The sequence shown here is derived from an EMBL/GenBank/DDBJ whole genome shotgun (WGS) entry which is preliminary data.</text>
</comment>
<feature type="compositionally biased region" description="Pro residues" evidence="1">
    <location>
        <begin position="48"/>
        <end position="62"/>
    </location>
</feature>
<accession>A0A3B9IEI4</accession>
<protein>
    <submittedName>
        <fullName evidence="2">Uncharacterized protein</fullName>
    </submittedName>
</protein>
<dbReference type="EMBL" id="DMAI01000001">
    <property type="protein sequence ID" value="HAE45783.1"/>
    <property type="molecule type" value="Genomic_DNA"/>
</dbReference>
<proteinExistence type="predicted"/>
<evidence type="ECO:0000313" key="2">
    <source>
        <dbReference type="EMBL" id="HAE45783.1"/>
    </source>
</evidence>
<gene>
    <name evidence="2" type="ORF">DCK97_00020</name>
</gene>
<dbReference type="AlphaFoldDB" id="A0A3B9IEI4"/>
<dbReference type="Proteomes" id="UP000257706">
    <property type="component" value="Unassembled WGS sequence"/>
</dbReference>
<feature type="compositionally biased region" description="Low complexity" evidence="1">
    <location>
        <begin position="37"/>
        <end position="47"/>
    </location>
</feature>
<feature type="non-terminal residue" evidence="2">
    <location>
        <position position="1"/>
    </location>
</feature>
<feature type="region of interest" description="Disordered" evidence="1">
    <location>
        <begin position="1"/>
        <end position="62"/>
    </location>
</feature>
<sequence>ARDKAAAEGKPADADAAPDAPSGSPPEAAPLDDLGSEPAATPEAPATPDAPMPEPKPGTPAS</sequence>